<dbReference type="Proteomes" id="UP001141552">
    <property type="component" value="Unassembled WGS sequence"/>
</dbReference>
<reference evidence="3" key="1">
    <citation type="submission" date="2022-02" db="EMBL/GenBank/DDBJ databases">
        <authorList>
            <person name="Henning P.M."/>
            <person name="McCubbin A.G."/>
            <person name="Shore J.S."/>
        </authorList>
    </citation>
    <scope>NUCLEOTIDE SEQUENCE</scope>
    <source>
        <strain evidence="3">F60SS</strain>
        <tissue evidence="3">Leaves</tissue>
    </source>
</reference>
<protein>
    <submittedName>
        <fullName evidence="3">Uncharacterized protein</fullName>
    </submittedName>
</protein>
<feature type="region of interest" description="Disordered" evidence="1">
    <location>
        <begin position="87"/>
        <end position="124"/>
    </location>
</feature>
<dbReference type="EMBL" id="JAKUCV010003488">
    <property type="protein sequence ID" value="KAJ4838744.1"/>
    <property type="molecule type" value="Genomic_DNA"/>
</dbReference>
<reference evidence="3" key="2">
    <citation type="journal article" date="2023" name="Plants (Basel)">
        <title>Annotation of the Turnera subulata (Passifloraceae) Draft Genome Reveals the S-Locus Evolved after the Divergence of Turneroideae from Passifloroideae in a Stepwise Manner.</title>
        <authorList>
            <person name="Henning P.M."/>
            <person name="Roalson E.H."/>
            <person name="Mir W."/>
            <person name="McCubbin A.G."/>
            <person name="Shore J.S."/>
        </authorList>
    </citation>
    <scope>NUCLEOTIDE SEQUENCE</scope>
    <source>
        <strain evidence="3">F60SS</strain>
    </source>
</reference>
<feature type="chain" id="PRO_5040309124" evidence="2">
    <location>
        <begin position="25"/>
        <end position="307"/>
    </location>
</feature>
<proteinExistence type="predicted"/>
<feature type="signal peptide" evidence="2">
    <location>
        <begin position="1"/>
        <end position="24"/>
    </location>
</feature>
<gene>
    <name evidence="3" type="ORF">Tsubulata_038851</name>
</gene>
<evidence type="ECO:0000256" key="1">
    <source>
        <dbReference type="SAM" id="MobiDB-lite"/>
    </source>
</evidence>
<feature type="region of interest" description="Disordered" evidence="1">
    <location>
        <begin position="170"/>
        <end position="201"/>
    </location>
</feature>
<organism evidence="3 4">
    <name type="scientific">Turnera subulata</name>
    <dbReference type="NCBI Taxonomy" id="218843"/>
    <lineage>
        <taxon>Eukaryota</taxon>
        <taxon>Viridiplantae</taxon>
        <taxon>Streptophyta</taxon>
        <taxon>Embryophyta</taxon>
        <taxon>Tracheophyta</taxon>
        <taxon>Spermatophyta</taxon>
        <taxon>Magnoliopsida</taxon>
        <taxon>eudicotyledons</taxon>
        <taxon>Gunneridae</taxon>
        <taxon>Pentapetalae</taxon>
        <taxon>rosids</taxon>
        <taxon>fabids</taxon>
        <taxon>Malpighiales</taxon>
        <taxon>Passifloraceae</taxon>
        <taxon>Turnera</taxon>
    </lineage>
</organism>
<evidence type="ECO:0000313" key="4">
    <source>
        <dbReference type="Proteomes" id="UP001141552"/>
    </source>
</evidence>
<feature type="compositionally biased region" description="Pro residues" evidence="1">
    <location>
        <begin position="89"/>
        <end position="114"/>
    </location>
</feature>
<evidence type="ECO:0000256" key="2">
    <source>
        <dbReference type="SAM" id="SignalP"/>
    </source>
</evidence>
<feature type="compositionally biased region" description="Pro residues" evidence="1">
    <location>
        <begin position="171"/>
        <end position="184"/>
    </location>
</feature>
<evidence type="ECO:0000313" key="3">
    <source>
        <dbReference type="EMBL" id="KAJ4838744.1"/>
    </source>
</evidence>
<keyword evidence="4" id="KW-1185">Reference proteome</keyword>
<keyword evidence="2" id="KW-0732">Signal</keyword>
<sequence>MDRKLIGLQALMMMILFSFALVAGQDLNVPAVMPYYFNITCIRQCGDQCPVIPPPGKNIGNHPPPIYFNGYIKCKMSCIRQNCINKSPPASPPPSPSPTPPEPRSPPAEAPISPPLHSCDSAPRSQPCREQCSVYLPPRTHIGIPPPGFTYGHIKCMVNCIEKNCINKSPTPTPPQPQSPPPTPTEEAPISPPRHRYDSSPCSQPCRDQCRVHGPQPSLPFPLPANLTSFLRSIRCTHSCITKNCINKPVCTTMNCHYVRDDVHPKCFHKCIHSEATDAYQEMKSYEEAENKAGAIVWSCRDKCRKE</sequence>
<accession>A0A9Q0FVN2</accession>
<name>A0A9Q0FVN2_9ROSI</name>
<dbReference type="AlphaFoldDB" id="A0A9Q0FVN2"/>
<comment type="caution">
    <text evidence="3">The sequence shown here is derived from an EMBL/GenBank/DDBJ whole genome shotgun (WGS) entry which is preliminary data.</text>
</comment>